<evidence type="ECO:0000313" key="7">
    <source>
        <dbReference type="Proteomes" id="UP000076630"/>
    </source>
</evidence>
<protein>
    <submittedName>
        <fullName evidence="5">HxlR family transcriptional regulator</fullName>
    </submittedName>
    <submittedName>
        <fullName evidence="6">Transcriptional regulator, HxlR family</fullName>
    </submittedName>
</protein>
<dbReference type="Gene3D" id="1.10.10.10">
    <property type="entry name" value="Winged helix-like DNA-binding domain superfamily/Winged helix DNA-binding domain"/>
    <property type="match status" value="1"/>
</dbReference>
<dbReference type="EMBL" id="FNYS01000010">
    <property type="protein sequence ID" value="SEJ04325.1"/>
    <property type="molecule type" value="Genomic_DNA"/>
</dbReference>
<sequence length="108" mass="12489">MRKESSTNFSNENTLKEFCAAHKVLMQISGRWKMSILFALTERELRYNEFIDVLPNLSERILTKQLGELQRDNLILKNKDKTSSVYSLTTKGKDFIVLIKSFQSLGSL</sequence>
<keyword evidence="3" id="KW-0804">Transcription</keyword>
<dbReference type="SUPFAM" id="SSF46785">
    <property type="entry name" value="Winged helix' DNA-binding domain"/>
    <property type="match status" value="1"/>
</dbReference>
<dbReference type="Proteomes" id="UP000183077">
    <property type="component" value="Unassembled WGS sequence"/>
</dbReference>
<dbReference type="EMBL" id="LQNU01000076">
    <property type="protein sequence ID" value="KZE76588.1"/>
    <property type="molecule type" value="Genomic_DNA"/>
</dbReference>
<evidence type="ECO:0000313" key="8">
    <source>
        <dbReference type="Proteomes" id="UP000183077"/>
    </source>
</evidence>
<keyword evidence="1" id="KW-0805">Transcription regulation</keyword>
<reference evidence="5 7" key="1">
    <citation type="submission" date="2016-01" db="EMBL/GenBank/DDBJ databases">
        <title>Whole genome sequencing of Myroides marinus L41.</title>
        <authorList>
            <person name="Hong K.W."/>
        </authorList>
    </citation>
    <scope>NUCLEOTIDE SEQUENCE [LARGE SCALE GENOMIC DNA]</scope>
    <source>
        <strain evidence="5 7">L41</strain>
    </source>
</reference>
<dbReference type="InterPro" id="IPR002577">
    <property type="entry name" value="HTH_HxlR"/>
</dbReference>
<dbReference type="AlphaFoldDB" id="A0A163WND7"/>
<evidence type="ECO:0000256" key="2">
    <source>
        <dbReference type="ARBA" id="ARBA00023125"/>
    </source>
</evidence>
<keyword evidence="2" id="KW-0238">DNA-binding</keyword>
<reference evidence="6 8" key="2">
    <citation type="submission" date="2016-10" db="EMBL/GenBank/DDBJ databases">
        <authorList>
            <person name="de Groot N.N."/>
        </authorList>
    </citation>
    <scope>NUCLEOTIDE SEQUENCE [LARGE SCALE GENOMIC DNA]</scope>
    <source>
        <strain evidence="6 8">DSM 23048</strain>
    </source>
</reference>
<name>A0A163WND7_9FLAO</name>
<dbReference type="GeneID" id="82257433"/>
<dbReference type="GO" id="GO:0003677">
    <property type="term" value="F:DNA binding"/>
    <property type="evidence" value="ECO:0007669"/>
    <property type="project" value="UniProtKB-KW"/>
</dbReference>
<accession>A0A163WND7</accession>
<keyword evidence="7" id="KW-1185">Reference proteome</keyword>
<gene>
    <name evidence="5" type="ORF">AV926_15715</name>
    <name evidence="6" type="ORF">SAMN04488018_11022</name>
</gene>
<proteinExistence type="predicted"/>
<evidence type="ECO:0000313" key="5">
    <source>
        <dbReference type="EMBL" id="KZE76588.1"/>
    </source>
</evidence>
<dbReference type="PANTHER" id="PTHR33204">
    <property type="entry name" value="TRANSCRIPTIONAL REGULATOR, MARR FAMILY"/>
    <property type="match status" value="1"/>
</dbReference>
<evidence type="ECO:0000313" key="6">
    <source>
        <dbReference type="EMBL" id="SEJ04325.1"/>
    </source>
</evidence>
<dbReference type="Proteomes" id="UP000076630">
    <property type="component" value="Unassembled WGS sequence"/>
</dbReference>
<organism evidence="5 7">
    <name type="scientific">Myroides marinus</name>
    <dbReference type="NCBI Taxonomy" id="703342"/>
    <lineage>
        <taxon>Bacteria</taxon>
        <taxon>Pseudomonadati</taxon>
        <taxon>Bacteroidota</taxon>
        <taxon>Flavobacteriia</taxon>
        <taxon>Flavobacteriales</taxon>
        <taxon>Flavobacteriaceae</taxon>
        <taxon>Myroides</taxon>
    </lineage>
</organism>
<dbReference type="InterPro" id="IPR036388">
    <property type="entry name" value="WH-like_DNA-bd_sf"/>
</dbReference>
<dbReference type="RefSeq" id="WP_038986001.1">
    <property type="nucleotide sequence ID" value="NZ_FNYS01000010.1"/>
</dbReference>
<evidence type="ECO:0000259" key="4">
    <source>
        <dbReference type="PROSITE" id="PS51118"/>
    </source>
</evidence>
<evidence type="ECO:0000256" key="1">
    <source>
        <dbReference type="ARBA" id="ARBA00023015"/>
    </source>
</evidence>
<evidence type="ECO:0000256" key="3">
    <source>
        <dbReference type="ARBA" id="ARBA00023163"/>
    </source>
</evidence>
<feature type="domain" description="HTH hxlR-type" evidence="4">
    <location>
        <begin position="19"/>
        <end position="108"/>
    </location>
</feature>
<dbReference type="PROSITE" id="PS51118">
    <property type="entry name" value="HTH_HXLR"/>
    <property type="match status" value="1"/>
</dbReference>
<dbReference type="Pfam" id="PF01638">
    <property type="entry name" value="HxlR"/>
    <property type="match status" value="1"/>
</dbReference>
<dbReference type="InterPro" id="IPR036390">
    <property type="entry name" value="WH_DNA-bd_sf"/>
</dbReference>
<dbReference type="OrthoDB" id="9797599at2"/>